<protein>
    <submittedName>
        <fullName evidence="3">Uncharacterized protein</fullName>
    </submittedName>
</protein>
<feature type="region of interest" description="Disordered" evidence="2">
    <location>
        <begin position="175"/>
        <end position="197"/>
    </location>
</feature>
<dbReference type="Proteomes" id="UP000678499">
    <property type="component" value="Unassembled WGS sequence"/>
</dbReference>
<gene>
    <name evidence="3" type="ORF">NMOB1V02_LOCUS7614</name>
</gene>
<feature type="compositionally biased region" description="Basic and acidic residues" evidence="2">
    <location>
        <begin position="184"/>
        <end position="197"/>
    </location>
</feature>
<evidence type="ECO:0000313" key="4">
    <source>
        <dbReference type="Proteomes" id="UP000678499"/>
    </source>
</evidence>
<organism evidence="3">
    <name type="scientific">Notodromas monacha</name>
    <dbReference type="NCBI Taxonomy" id="399045"/>
    <lineage>
        <taxon>Eukaryota</taxon>
        <taxon>Metazoa</taxon>
        <taxon>Ecdysozoa</taxon>
        <taxon>Arthropoda</taxon>
        <taxon>Crustacea</taxon>
        <taxon>Oligostraca</taxon>
        <taxon>Ostracoda</taxon>
        <taxon>Podocopa</taxon>
        <taxon>Podocopida</taxon>
        <taxon>Cypridocopina</taxon>
        <taxon>Cypridoidea</taxon>
        <taxon>Cyprididae</taxon>
        <taxon>Notodromas</taxon>
    </lineage>
</organism>
<feature type="coiled-coil region" evidence="1">
    <location>
        <begin position="3"/>
        <end position="121"/>
    </location>
</feature>
<reference evidence="3" key="1">
    <citation type="submission" date="2020-11" db="EMBL/GenBank/DDBJ databases">
        <authorList>
            <person name="Tran Van P."/>
        </authorList>
    </citation>
    <scope>NUCLEOTIDE SEQUENCE</scope>
</reference>
<name>A0A7R9BR07_9CRUS</name>
<dbReference type="EMBL" id="OA883904">
    <property type="protein sequence ID" value="CAD7279950.1"/>
    <property type="molecule type" value="Genomic_DNA"/>
</dbReference>
<proteinExistence type="predicted"/>
<dbReference type="EMBL" id="CAJPEX010001867">
    <property type="protein sequence ID" value="CAG0920102.1"/>
    <property type="molecule type" value="Genomic_DNA"/>
</dbReference>
<keyword evidence="4" id="KW-1185">Reference proteome</keyword>
<evidence type="ECO:0000256" key="2">
    <source>
        <dbReference type="SAM" id="MobiDB-lite"/>
    </source>
</evidence>
<sequence length="197" mass="22771">MLEDQLLARVSDLEATVDQTRNEAQNRRKEVEYLEQQLGVRRDTELVSHRQHRDLKDELESLQTELAAMKTKLEMKAADVDHYRKESHDLQVEVEQMRLELTRARGEKRELCDELERVQRRMGTPFLSTATPMDLSPVPAAYSFSPVSVLLPQIGSDTDDDFVIKSTVRIIKDHLDDDDGDDDDLRRLDLRPRTGSL</sequence>
<evidence type="ECO:0000313" key="3">
    <source>
        <dbReference type="EMBL" id="CAD7279950.1"/>
    </source>
</evidence>
<accession>A0A7R9BR07</accession>
<evidence type="ECO:0000256" key="1">
    <source>
        <dbReference type="SAM" id="Coils"/>
    </source>
</evidence>
<dbReference type="AlphaFoldDB" id="A0A7R9BR07"/>
<keyword evidence="1" id="KW-0175">Coiled coil</keyword>